<comment type="caution">
    <text evidence="2">The sequence shown here is derived from an EMBL/GenBank/DDBJ whole genome shotgun (WGS) entry which is preliminary data.</text>
</comment>
<gene>
    <name evidence="2" type="ORF">JAY77_07380</name>
</gene>
<feature type="domain" description="GMT-like wHTH" evidence="1">
    <location>
        <begin position="306"/>
        <end position="370"/>
    </location>
</feature>
<dbReference type="NCBIfam" id="TIGR04474">
    <property type="entry name" value="tcm_partner"/>
    <property type="match status" value="1"/>
</dbReference>
<protein>
    <submittedName>
        <fullName evidence="2">Three-Cys-motif partner protein TcmP</fullName>
    </submittedName>
</protein>
<reference evidence="2" key="1">
    <citation type="journal article" date="2021" name="Proc. Natl. Acad. Sci. U.S.A.">
        <title>Global biogeography of chemosynthetic symbionts reveals both localized and globally distributed symbiont groups. .</title>
        <authorList>
            <person name="Osvatic J.T."/>
            <person name="Wilkins L.G.E."/>
            <person name="Leibrecht L."/>
            <person name="Leray M."/>
            <person name="Zauner S."/>
            <person name="Polzin J."/>
            <person name="Camacho Y."/>
            <person name="Gros O."/>
            <person name="van Gils J.A."/>
            <person name="Eisen J.A."/>
            <person name="Petersen J.M."/>
            <person name="Yuen B."/>
        </authorList>
    </citation>
    <scope>NUCLEOTIDE SEQUENCE</scope>
    <source>
        <strain evidence="2">MAGclacostrist055</strain>
    </source>
</reference>
<dbReference type="Proteomes" id="UP000886674">
    <property type="component" value="Unassembled WGS sequence"/>
</dbReference>
<dbReference type="InterPro" id="IPR031009">
    <property type="entry name" value="Tcm_partner"/>
</dbReference>
<organism evidence="2 3">
    <name type="scientific">Candidatus Thiodiazotropha taylori</name>
    <dbReference type="NCBI Taxonomy" id="2792791"/>
    <lineage>
        <taxon>Bacteria</taxon>
        <taxon>Pseudomonadati</taxon>
        <taxon>Pseudomonadota</taxon>
        <taxon>Gammaproteobacteria</taxon>
        <taxon>Chromatiales</taxon>
        <taxon>Sedimenticolaceae</taxon>
        <taxon>Candidatus Thiodiazotropha</taxon>
    </lineage>
</organism>
<proteinExistence type="predicted"/>
<dbReference type="EMBL" id="JAEPCR010000027">
    <property type="protein sequence ID" value="MCG7977953.1"/>
    <property type="molecule type" value="Genomic_DNA"/>
</dbReference>
<dbReference type="AlphaFoldDB" id="A0A9E4TTG9"/>
<dbReference type="InterPro" id="IPR054339">
    <property type="entry name" value="GMT_wHTH"/>
</dbReference>
<evidence type="ECO:0000313" key="3">
    <source>
        <dbReference type="Proteomes" id="UP000886674"/>
    </source>
</evidence>
<accession>A0A9E4TTG9</accession>
<evidence type="ECO:0000313" key="2">
    <source>
        <dbReference type="EMBL" id="MCG7977953.1"/>
    </source>
</evidence>
<sequence length="413" mass="47451">MVSKTYDWEHGAKLEDHTRKKHEILKRYFREYLLTRCKMPQQEKFRIAIVDGFCGGGLYECGSPGSPLLFIEGLLQAAIEINTERHQQGMKPIVIEGLLIFNDSKPSVIELLQKNLIPCLLEVEAFEHLQIEINFYTDKFEAIYPQIKQRLIAARCRNVFFNLDQCGYSKVTSSILRDIISSWNSAEILFTFMIESMLAFLSPDKSTNSVPIEPVMKKRIDGLLKNRDNLIGKKDWLAEAEQIAFAYLKDCATYVSPFSINNPSGWQYWLMHFATSYRARQVYNDVLHQCNAQAHFGRSGLNMLSYDPAHEGQLYLFDIDSRQAAKNALYDDIPRFVAESGDAISMHDFYAAAYSETPAHSEDIHEMIMENIDIVVITETGGTRRKANTIKPTDTLKMKDQKSFIFMFPNEQE</sequence>
<dbReference type="Pfam" id="PF22560">
    <property type="entry name" value="GMT-wHTH"/>
    <property type="match status" value="1"/>
</dbReference>
<evidence type="ECO:0000259" key="1">
    <source>
        <dbReference type="Pfam" id="PF22560"/>
    </source>
</evidence>
<name>A0A9E4TTG9_9GAMM</name>